<name>A0A0E9SCV6_ANGAN</name>
<protein>
    <submittedName>
        <fullName evidence="1">Uncharacterized protein</fullName>
    </submittedName>
</protein>
<reference evidence="1" key="2">
    <citation type="journal article" date="2015" name="Fish Shellfish Immunol.">
        <title>Early steps in the European eel (Anguilla anguilla)-Vibrio vulnificus interaction in the gills: Role of the RtxA13 toxin.</title>
        <authorList>
            <person name="Callol A."/>
            <person name="Pajuelo D."/>
            <person name="Ebbesson L."/>
            <person name="Teles M."/>
            <person name="MacKenzie S."/>
            <person name="Amaro C."/>
        </authorList>
    </citation>
    <scope>NUCLEOTIDE SEQUENCE</scope>
</reference>
<dbReference type="AlphaFoldDB" id="A0A0E9SCV6"/>
<dbReference type="EMBL" id="GBXM01070254">
    <property type="protein sequence ID" value="JAH38323.1"/>
    <property type="molecule type" value="Transcribed_RNA"/>
</dbReference>
<accession>A0A0E9SCV6</accession>
<organism evidence="1">
    <name type="scientific">Anguilla anguilla</name>
    <name type="common">European freshwater eel</name>
    <name type="synonym">Muraena anguilla</name>
    <dbReference type="NCBI Taxonomy" id="7936"/>
    <lineage>
        <taxon>Eukaryota</taxon>
        <taxon>Metazoa</taxon>
        <taxon>Chordata</taxon>
        <taxon>Craniata</taxon>
        <taxon>Vertebrata</taxon>
        <taxon>Euteleostomi</taxon>
        <taxon>Actinopterygii</taxon>
        <taxon>Neopterygii</taxon>
        <taxon>Teleostei</taxon>
        <taxon>Anguilliformes</taxon>
        <taxon>Anguillidae</taxon>
        <taxon>Anguilla</taxon>
    </lineage>
</organism>
<evidence type="ECO:0000313" key="1">
    <source>
        <dbReference type="EMBL" id="JAH38323.1"/>
    </source>
</evidence>
<proteinExistence type="predicted"/>
<sequence>MNLKGWHLHRHRTFRMEKTQFSIIPKALAASRTVVMVTE</sequence>
<reference evidence="1" key="1">
    <citation type="submission" date="2014-11" db="EMBL/GenBank/DDBJ databases">
        <authorList>
            <person name="Amaro Gonzalez C."/>
        </authorList>
    </citation>
    <scope>NUCLEOTIDE SEQUENCE</scope>
</reference>